<dbReference type="GO" id="GO:1902369">
    <property type="term" value="P:negative regulation of RNA catabolic process"/>
    <property type="evidence" value="ECO:0007669"/>
    <property type="project" value="TreeGrafter"/>
</dbReference>
<comment type="caution">
    <text evidence="6">The sequence shown here is derived from an EMBL/GenBank/DDBJ whole genome shotgun (WGS) entry which is preliminary data.</text>
</comment>
<dbReference type="SMART" id="SM00386">
    <property type="entry name" value="HAT"/>
    <property type="match status" value="3"/>
</dbReference>
<dbReference type="Pfam" id="PF08424">
    <property type="entry name" value="NRDE-2"/>
    <property type="match status" value="1"/>
</dbReference>
<comment type="similarity">
    <text evidence="2">Belongs to the NRDE2 family.</text>
</comment>
<proteinExistence type="inferred from homology"/>
<dbReference type="EMBL" id="MU801919">
    <property type="protein sequence ID" value="KAJ3987725.1"/>
    <property type="molecule type" value="Genomic_DNA"/>
</dbReference>
<dbReference type="SUPFAM" id="SSF48452">
    <property type="entry name" value="TPR-like"/>
    <property type="match status" value="1"/>
</dbReference>
<evidence type="ECO:0000256" key="1">
    <source>
        <dbReference type="ARBA" id="ARBA00004123"/>
    </source>
</evidence>
<dbReference type="GO" id="GO:0031048">
    <property type="term" value="P:regulatory ncRNA-mediated heterochromatin formation"/>
    <property type="evidence" value="ECO:0007669"/>
    <property type="project" value="TreeGrafter"/>
</dbReference>
<dbReference type="PANTHER" id="PTHR13471">
    <property type="entry name" value="TETRATRICOPEPTIDE-LIKE HELICAL"/>
    <property type="match status" value="1"/>
</dbReference>
<accession>A0AA38Q6U6</accession>
<dbReference type="InterPro" id="IPR013633">
    <property type="entry name" value="NRDE-2"/>
</dbReference>
<dbReference type="Proteomes" id="UP001163850">
    <property type="component" value="Unassembled WGS sequence"/>
</dbReference>
<evidence type="ECO:0000313" key="7">
    <source>
        <dbReference type="Proteomes" id="UP001163850"/>
    </source>
</evidence>
<dbReference type="InterPro" id="IPR003107">
    <property type="entry name" value="HAT"/>
</dbReference>
<evidence type="ECO:0000256" key="5">
    <source>
        <dbReference type="SAM" id="MobiDB-lite"/>
    </source>
</evidence>
<dbReference type="GO" id="GO:0006396">
    <property type="term" value="P:RNA processing"/>
    <property type="evidence" value="ECO:0007669"/>
    <property type="project" value="InterPro"/>
</dbReference>
<sequence>MSFAPSFSSFPSFDSFPDSGPSQARKPEEEEKSKKKTKKKDRSPKDPERENKRHSSQSKSTFDASSREKAEEPTNFYYTDRKGDSENIRYGKLSSRDVPKYFVVDRGRTILGLSPRQTSLHRSQVRSFFMTQHLHNDRSKSLKLLSIPARRKLTADLDSTKYQEVDGFLPLGKGRRAPTGDSYRSIIQEDDSNSESESKSDLDTDDDDERTLTFHEETLKKLEQQISADPSSIDNWLRLLSQTLSTTNITTKDARKARSSQTISILSRALSAHPANMNSTLLRIKYLRAIDEVWIESKCFAEWENAVKLGNIDIWMEYLEWRIAKTGDGLDGIINAALRVLSSLDDSGHSEVGKLRIFWRVAIVFQQAGYHERATAMFQAQAELTFANPQSLNGTSFESRLEAFEEFWDSEVPRIGEPHSKGWSHWVSHKHEQDTDMAATSSINPKSMELDPYRQWAEYESRADRSGQFPVRTANHESDSDPYSAIIFADIRPFLLDLRTQHAKNVFRLAWLSTLGLHIPGFSSSLSSPGNGWDDRWSYVHLTKPAFLAAILPSAESGHVNLTADSLAGALVGRQKVYKQSFGPMKNWFFGSFHLFDPIYGSTGMWTRLDITDVDTGFVSRVFSSLRLGEDDTDWDLLSLTFETALSVKSALKLSRSFLATARDSLPHWAAHAQLERIRGKMDDARKVYQTVLVVSAQPVPRPNESYLWWDWAEMEWLAGQEGNALSIILRAARVEGRGGVAILRAKRTLNDFGENCSSWREKEAWIKLGALLDISTSHDVQNALVIFDDELTRIEPRDTAHESLTMACLMFIYRYSTVLKNPVPPSILRERAIQAMSYYPHNSVVLALFLEAEKGQGVWGRIRGTLGDNGENVKDVARRVQEVWIAGWESGRWEAEIERTRIGLAAAIEHERTRGSPQIWRIYIELEIRAKKYKQARSLLLQAIRECPRSKDLYLLAFGSLRGVFENWELDALAETMAERGIRMRKGLEEVLEEWGPKIQRADEVMNDSEEDEI</sequence>
<dbReference type="GO" id="GO:0071013">
    <property type="term" value="C:catalytic step 2 spliceosome"/>
    <property type="evidence" value="ECO:0007669"/>
    <property type="project" value="TreeGrafter"/>
</dbReference>
<comment type="subcellular location">
    <subcellularLocation>
        <location evidence="1">Nucleus</location>
    </subcellularLocation>
</comment>
<protein>
    <submittedName>
        <fullName evidence="6">NRDE-2, necessary for RNA interference-domain-containing protein</fullName>
    </submittedName>
</protein>
<dbReference type="Gene3D" id="1.25.40.10">
    <property type="entry name" value="Tetratricopeptide repeat domain"/>
    <property type="match status" value="1"/>
</dbReference>
<reference evidence="6" key="1">
    <citation type="submission" date="2022-08" db="EMBL/GenBank/DDBJ databases">
        <authorList>
            <consortium name="DOE Joint Genome Institute"/>
            <person name="Min B."/>
            <person name="Riley R."/>
            <person name="Sierra-Patev S."/>
            <person name="Naranjo-Ortiz M."/>
            <person name="Looney B."/>
            <person name="Konkel Z."/>
            <person name="Slot J.C."/>
            <person name="Sakamoto Y."/>
            <person name="Steenwyk J.L."/>
            <person name="Rokas A."/>
            <person name="Carro J."/>
            <person name="Camarero S."/>
            <person name="Ferreira P."/>
            <person name="Molpeceres G."/>
            <person name="Ruiz-Duenas F.J."/>
            <person name="Serrano A."/>
            <person name="Henrissat B."/>
            <person name="Drula E."/>
            <person name="Hughes K.W."/>
            <person name="Mata J.L."/>
            <person name="Ishikawa N.K."/>
            <person name="Vargas-Isla R."/>
            <person name="Ushijima S."/>
            <person name="Smith C.A."/>
            <person name="Ahrendt S."/>
            <person name="Andreopoulos W."/>
            <person name="He G."/>
            <person name="Labutti K."/>
            <person name="Lipzen A."/>
            <person name="Ng V."/>
            <person name="Sandor L."/>
            <person name="Barry K."/>
            <person name="Martinez A.T."/>
            <person name="Xiao Y."/>
            <person name="Gibbons J.G."/>
            <person name="Terashima K."/>
            <person name="Hibbett D.S."/>
            <person name="Grigoriev I.V."/>
        </authorList>
    </citation>
    <scope>NUCLEOTIDE SEQUENCE</scope>
    <source>
        <strain evidence="6">TFB7829</strain>
    </source>
</reference>
<evidence type="ECO:0000256" key="3">
    <source>
        <dbReference type="ARBA" id="ARBA00022737"/>
    </source>
</evidence>
<dbReference type="AlphaFoldDB" id="A0AA38Q6U6"/>
<feature type="compositionally biased region" description="Basic and acidic residues" evidence="5">
    <location>
        <begin position="43"/>
        <end position="53"/>
    </location>
</feature>
<dbReference type="PANTHER" id="PTHR13471:SF0">
    <property type="entry name" value="NUCLEAR EXOSOME REGULATOR NRDE2"/>
    <property type="match status" value="1"/>
</dbReference>
<feature type="region of interest" description="Disordered" evidence="5">
    <location>
        <begin position="1"/>
        <end position="82"/>
    </location>
</feature>
<evidence type="ECO:0000256" key="4">
    <source>
        <dbReference type="ARBA" id="ARBA00023242"/>
    </source>
</evidence>
<keyword evidence="3" id="KW-0677">Repeat</keyword>
<feature type="region of interest" description="Disordered" evidence="5">
    <location>
        <begin position="170"/>
        <end position="209"/>
    </location>
</feature>
<feature type="compositionally biased region" description="Low complexity" evidence="5">
    <location>
        <begin position="1"/>
        <end position="22"/>
    </location>
</feature>
<organism evidence="6 7">
    <name type="scientific">Lentinula detonsa</name>
    <dbReference type="NCBI Taxonomy" id="2804962"/>
    <lineage>
        <taxon>Eukaryota</taxon>
        <taxon>Fungi</taxon>
        <taxon>Dikarya</taxon>
        <taxon>Basidiomycota</taxon>
        <taxon>Agaricomycotina</taxon>
        <taxon>Agaricomycetes</taxon>
        <taxon>Agaricomycetidae</taxon>
        <taxon>Agaricales</taxon>
        <taxon>Marasmiineae</taxon>
        <taxon>Omphalotaceae</taxon>
        <taxon>Lentinula</taxon>
    </lineage>
</organism>
<dbReference type="InterPro" id="IPR011990">
    <property type="entry name" value="TPR-like_helical_dom_sf"/>
</dbReference>
<evidence type="ECO:0000256" key="2">
    <source>
        <dbReference type="ARBA" id="ARBA00009265"/>
    </source>
</evidence>
<keyword evidence="4" id="KW-0539">Nucleus</keyword>
<name>A0AA38Q6U6_9AGAR</name>
<gene>
    <name evidence="6" type="ORF">F5890DRAFT_1404646</name>
</gene>
<evidence type="ECO:0000313" key="6">
    <source>
        <dbReference type="EMBL" id="KAJ3987725.1"/>
    </source>
</evidence>